<dbReference type="RefSeq" id="WP_133514594.1">
    <property type="nucleotide sequence ID" value="NZ_SNWX01000006.1"/>
</dbReference>
<dbReference type="EMBL" id="SNWX01000006">
    <property type="protein sequence ID" value="TDO92365.1"/>
    <property type="molecule type" value="Genomic_DNA"/>
</dbReference>
<dbReference type="AlphaFoldDB" id="A0A4R6LW87"/>
<comment type="caution">
    <text evidence="1">The sequence shown here is derived from an EMBL/GenBank/DDBJ whole genome shotgun (WGS) entry which is preliminary data.</text>
</comment>
<organism evidence="1 2">
    <name type="scientific">Halanaerobium saccharolyticum</name>
    <dbReference type="NCBI Taxonomy" id="43595"/>
    <lineage>
        <taxon>Bacteria</taxon>
        <taxon>Bacillati</taxon>
        <taxon>Bacillota</taxon>
        <taxon>Clostridia</taxon>
        <taxon>Halanaerobiales</taxon>
        <taxon>Halanaerobiaceae</taxon>
        <taxon>Halanaerobium</taxon>
    </lineage>
</organism>
<dbReference type="OrthoDB" id="2971178at2"/>
<evidence type="ECO:0000313" key="1">
    <source>
        <dbReference type="EMBL" id="TDO92365.1"/>
    </source>
</evidence>
<sequence>MIINELNTGEKADYSLNGNFLVLSVLDKSIGLDLEVMQDDEKKTVDICTNKTGNLVEGIDKWYVANITIPAAEYEMQGTGEVDEDGKTVYEKVKKPFNVDEVVLDLWALPNYILKQNQKEEVIN</sequence>
<name>A0A4R6LW87_9FIRM</name>
<protein>
    <submittedName>
        <fullName evidence="1">Uncharacterized protein</fullName>
    </submittedName>
</protein>
<dbReference type="Proteomes" id="UP000295064">
    <property type="component" value="Unassembled WGS sequence"/>
</dbReference>
<evidence type="ECO:0000313" key="2">
    <source>
        <dbReference type="Proteomes" id="UP000295064"/>
    </source>
</evidence>
<reference evidence="1 2" key="1">
    <citation type="submission" date="2019-03" db="EMBL/GenBank/DDBJ databases">
        <title>Subsurface microbial communities from deep shales in Ohio and West Virginia, USA.</title>
        <authorList>
            <person name="Wrighton K."/>
        </authorList>
    </citation>
    <scope>NUCLEOTIDE SEQUENCE [LARGE SCALE GENOMIC DNA]</scope>
    <source>
        <strain evidence="1 2">MA284_T2</strain>
    </source>
</reference>
<proteinExistence type="predicted"/>
<gene>
    <name evidence="1" type="ORF">DFR79_106178</name>
</gene>
<accession>A0A4R6LW87</accession>